<dbReference type="Proteomes" id="UP000078396">
    <property type="component" value="Unassembled WGS sequence"/>
</dbReference>
<organism evidence="15 16">
    <name type="scientific">Mycolicibacterium iranicum</name>
    <name type="common">Mycobacterium iranicum</name>
    <dbReference type="NCBI Taxonomy" id="912594"/>
    <lineage>
        <taxon>Bacteria</taxon>
        <taxon>Bacillati</taxon>
        <taxon>Actinomycetota</taxon>
        <taxon>Actinomycetes</taxon>
        <taxon>Mycobacteriales</taxon>
        <taxon>Mycobacteriaceae</taxon>
        <taxon>Mycolicibacterium</taxon>
    </lineage>
</organism>
<dbReference type="FunFam" id="3.40.50.300:FF:000042">
    <property type="entry name" value="Maltose/maltodextrin ABC transporter, ATP-binding protein"/>
    <property type="match status" value="1"/>
</dbReference>
<evidence type="ECO:0000256" key="7">
    <source>
        <dbReference type="ARBA" id="ARBA00023136"/>
    </source>
</evidence>
<keyword evidence="7" id="KW-0472">Membrane</keyword>
<dbReference type="GO" id="GO:0005524">
    <property type="term" value="F:ATP binding"/>
    <property type="evidence" value="ECO:0007669"/>
    <property type="project" value="UniProtKB-KW"/>
</dbReference>
<dbReference type="InterPro" id="IPR003593">
    <property type="entry name" value="AAA+_ATPase"/>
</dbReference>
<evidence type="ECO:0000256" key="8">
    <source>
        <dbReference type="ARBA" id="ARBA00050305"/>
    </source>
</evidence>
<evidence type="ECO:0000259" key="14">
    <source>
        <dbReference type="PROSITE" id="PS50893"/>
    </source>
</evidence>
<evidence type="ECO:0000313" key="16">
    <source>
        <dbReference type="Proteomes" id="UP000078396"/>
    </source>
</evidence>
<accession>A0A178LTV6</accession>
<evidence type="ECO:0000256" key="11">
    <source>
        <dbReference type="ARBA" id="ARBA00072105"/>
    </source>
</evidence>
<evidence type="ECO:0000256" key="12">
    <source>
        <dbReference type="ARBA" id="ARBA00080647"/>
    </source>
</evidence>
<evidence type="ECO:0000256" key="5">
    <source>
        <dbReference type="ARBA" id="ARBA00022840"/>
    </source>
</evidence>
<comment type="catalytic activity">
    <reaction evidence="8">
        <text>alpha,alpha-trehalose(out) + ATP + H2O = alpha,alpha-trehalose(in) + ADP + phosphate + H(+)</text>
        <dbReference type="Rhea" id="RHEA:75203"/>
        <dbReference type="ChEBI" id="CHEBI:15377"/>
        <dbReference type="ChEBI" id="CHEBI:15378"/>
        <dbReference type="ChEBI" id="CHEBI:16551"/>
        <dbReference type="ChEBI" id="CHEBI:30616"/>
        <dbReference type="ChEBI" id="CHEBI:43474"/>
        <dbReference type="ChEBI" id="CHEBI:456216"/>
    </reaction>
</comment>
<evidence type="ECO:0000256" key="13">
    <source>
        <dbReference type="ARBA" id="ARBA00082626"/>
    </source>
</evidence>
<feature type="domain" description="ABC transporter" evidence="14">
    <location>
        <begin position="2"/>
        <end position="247"/>
    </location>
</feature>
<keyword evidence="4" id="KW-0547">Nucleotide-binding</keyword>
<name>A0A178LTV6_MYCIR</name>
<keyword evidence="5" id="KW-0067">ATP-binding</keyword>
<dbReference type="PROSITE" id="PS00211">
    <property type="entry name" value="ABC_TRANSPORTER_1"/>
    <property type="match status" value="1"/>
</dbReference>
<comment type="function">
    <text evidence="9">Part of the ABC transporter complex LpqY-SugA-SugB-SugC, which is highly specific for uptake of trehalose. Involved in the recycling of extracellular trehalose released from trehalose-containing molecules synthesized by M.tuberculosis. Trehalose uptake is essential for virulence. Responsible for energy coupling to the transport system.</text>
</comment>
<dbReference type="InterPro" id="IPR003439">
    <property type="entry name" value="ABC_transporter-like_ATP-bd"/>
</dbReference>
<dbReference type="EMBL" id="LWCS01000027">
    <property type="protein sequence ID" value="OAN37536.1"/>
    <property type="molecule type" value="Genomic_DNA"/>
</dbReference>
<dbReference type="SUPFAM" id="SSF50331">
    <property type="entry name" value="MOP-like"/>
    <property type="match status" value="1"/>
</dbReference>
<dbReference type="InterPro" id="IPR013611">
    <property type="entry name" value="Transp-assoc_OB_typ2"/>
</dbReference>
<dbReference type="InterPro" id="IPR027417">
    <property type="entry name" value="P-loop_NTPase"/>
</dbReference>
<dbReference type="AlphaFoldDB" id="A0A178LTV6"/>
<dbReference type="GO" id="GO:0055052">
    <property type="term" value="C:ATP-binding cassette (ABC) transporter complex, substrate-binding subunit-containing"/>
    <property type="evidence" value="ECO:0007669"/>
    <property type="project" value="TreeGrafter"/>
</dbReference>
<evidence type="ECO:0000256" key="10">
    <source>
        <dbReference type="ARBA" id="ARBA00063658"/>
    </source>
</evidence>
<evidence type="ECO:0000256" key="2">
    <source>
        <dbReference type="ARBA" id="ARBA00022448"/>
    </source>
</evidence>
<comment type="caution">
    <text evidence="15">The sequence shown here is derived from an EMBL/GenBank/DDBJ whole genome shotgun (WGS) entry which is preliminary data.</text>
</comment>
<dbReference type="InterPro" id="IPR008995">
    <property type="entry name" value="Mo/tungstate-bd_C_term_dom"/>
</dbReference>
<gene>
    <name evidence="15" type="ORF">A4X20_22510</name>
</gene>
<dbReference type="PANTHER" id="PTHR43875:SF15">
    <property type="entry name" value="TREHALOSE IMPORT ATP-BINDING PROTEIN SUGC"/>
    <property type="match status" value="1"/>
</dbReference>
<evidence type="ECO:0000256" key="9">
    <source>
        <dbReference type="ARBA" id="ARBA00056091"/>
    </source>
</evidence>
<dbReference type="GO" id="GO:0016887">
    <property type="term" value="F:ATP hydrolysis activity"/>
    <property type="evidence" value="ECO:0007669"/>
    <property type="project" value="InterPro"/>
</dbReference>
<keyword evidence="2" id="KW-0813">Transport</keyword>
<dbReference type="Gene3D" id="2.40.50.100">
    <property type="match status" value="1"/>
</dbReference>
<sequence>MLDLDVLCKAFTDDSKQSRVHAVDQVSFTVKQGEFFTMLGPSGCGKTTTLRCIAGLEHPDSGRISVDGTALYSGEKGISVPANRRNLGMVFQSYAIWPHMNVYDNVAFPLRVGVRRRTSKKEVKERVERSLEVVGLGHLAGRFATKLSGGQQQRLALARALVIEPAVLLLDEPLSNLDAKLRESLRFELKRLQRDQGITTVYVTHDQSEALSMSNQIAVMCDGSISQIGNPFEVYLQPNNDFVADFVGLTNFIEGSVTEISAHSGTVATENGDLTVETLVDLRVGDRCIVSVRPEQIEVVTQDSAHHASNSLEGTVANRLFTGESMDYQVTVGSATIRCRTAASQRLSTGKPVRLVLPPQHCVALRRNVSAAEESSTG</sequence>
<protein>
    <recommendedName>
        <fullName evidence="11">Trehalose import ATP-binding protein SugC</fullName>
    </recommendedName>
    <alternativeName>
        <fullName evidence="13">Nucleotide-binding domain of SugABC transporter</fullName>
    </alternativeName>
    <alternativeName>
        <fullName evidence="12">SugABC transporter ATPase SugC</fullName>
    </alternativeName>
</protein>
<evidence type="ECO:0000256" key="1">
    <source>
        <dbReference type="ARBA" id="ARBA00004515"/>
    </source>
</evidence>
<dbReference type="PROSITE" id="PS50893">
    <property type="entry name" value="ABC_TRANSPORTER_2"/>
    <property type="match status" value="1"/>
</dbReference>
<evidence type="ECO:0000256" key="6">
    <source>
        <dbReference type="ARBA" id="ARBA00022967"/>
    </source>
</evidence>
<comment type="subunit">
    <text evidence="10">Monomer. Homodimerizes in the presence of ATP. The complex is composed of two ATP-binding proteins (SugC), two transmembrane proteins (SugA and SugB) and a solute-binding protein (LpqY).</text>
</comment>
<dbReference type="Pfam" id="PF08402">
    <property type="entry name" value="TOBE_2"/>
    <property type="match status" value="1"/>
</dbReference>
<dbReference type="Gene3D" id="3.40.50.300">
    <property type="entry name" value="P-loop containing nucleotide triphosphate hydrolases"/>
    <property type="match status" value="1"/>
</dbReference>
<dbReference type="SUPFAM" id="SSF52540">
    <property type="entry name" value="P-loop containing nucleoside triphosphate hydrolases"/>
    <property type="match status" value="1"/>
</dbReference>
<dbReference type="OrthoDB" id="9802264at2"/>
<evidence type="ECO:0000313" key="15">
    <source>
        <dbReference type="EMBL" id="OAN37536.1"/>
    </source>
</evidence>
<evidence type="ECO:0000256" key="4">
    <source>
        <dbReference type="ARBA" id="ARBA00022741"/>
    </source>
</evidence>
<dbReference type="InterPro" id="IPR017871">
    <property type="entry name" value="ABC_transporter-like_CS"/>
</dbReference>
<dbReference type="PANTHER" id="PTHR43875">
    <property type="entry name" value="MALTODEXTRIN IMPORT ATP-BINDING PROTEIN MSMX"/>
    <property type="match status" value="1"/>
</dbReference>
<dbReference type="InterPro" id="IPR047641">
    <property type="entry name" value="ABC_transpr_MalK/UgpC-like"/>
</dbReference>
<keyword evidence="6" id="KW-1278">Translocase</keyword>
<evidence type="ECO:0000256" key="3">
    <source>
        <dbReference type="ARBA" id="ARBA00022475"/>
    </source>
</evidence>
<comment type="subcellular location">
    <subcellularLocation>
        <location evidence="1">Cell inner membrane</location>
        <topology evidence="1">Peripheral membrane protein</topology>
        <orientation evidence="1">Cytoplasmic side</orientation>
    </subcellularLocation>
</comment>
<dbReference type="SMART" id="SM00382">
    <property type="entry name" value="AAA"/>
    <property type="match status" value="1"/>
</dbReference>
<dbReference type="Pfam" id="PF00005">
    <property type="entry name" value="ABC_tran"/>
    <property type="match status" value="1"/>
</dbReference>
<dbReference type="GO" id="GO:0140359">
    <property type="term" value="F:ABC-type transporter activity"/>
    <property type="evidence" value="ECO:0007669"/>
    <property type="project" value="UniProtKB-ARBA"/>
</dbReference>
<proteinExistence type="predicted"/>
<keyword evidence="3" id="KW-1003">Cell membrane</keyword>
<reference evidence="15 16" key="1">
    <citation type="submission" date="2016-04" db="EMBL/GenBank/DDBJ databases">
        <title>Draft Genome Sequences of Staphylococcus capitis Strain H36, S. capitis Strain H65, S. cohnii Strain H62, S. hominis Strain H69, Mycobacterium iranicum Strain H39, Plantibacter sp. Strain H53, Pseudomonas oryzihabitans Strain H72, and Microbacterium sp. Strain H83, isolated from residential settings.</title>
        <authorList>
            <person name="Lymperopoulou D."/>
            <person name="Adams R.I."/>
            <person name="Lindow S."/>
            <person name="Coil D.A."/>
            <person name="Jospin G."/>
            <person name="Eisen J.A."/>
        </authorList>
    </citation>
    <scope>NUCLEOTIDE SEQUENCE [LARGE SCALE GENOMIC DNA]</scope>
    <source>
        <strain evidence="15 16">H39</strain>
    </source>
</reference>